<dbReference type="InterPro" id="IPR003856">
    <property type="entry name" value="LPS_length_determ_N"/>
</dbReference>
<keyword evidence="3 7" id="KW-0812">Transmembrane</keyword>
<evidence type="ECO:0000256" key="6">
    <source>
        <dbReference type="SAM" id="Coils"/>
    </source>
</evidence>
<evidence type="ECO:0000256" key="7">
    <source>
        <dbReference type="SAM" id="Phobius"/>
    </source>
</evidence>
<dbReference type="PANTHER" id="PTHR32309:SF13">
    <property type="entry name" value="FERRIC ENTEROBACTIN TRANSPORT PROTEIN FEPE"/>
    <property type="match status" value="1"/>
</dbReference>
<proteinExistence type="predicted"/>
<dbReference type="EMBL" id="JBHRTQ010000003">
    <property type="protein sequence ID" value="MFC3173274.1"/>
    <property type="molecule type" value="Genomic_DNA"/>
</dbReference>
<organism evidence="9 10">
    <name type="scientific">Novosphingobium bradum</name>
    <dbReference type="NCBI Taxonomy" id="1737444"/>
    <lineage>
        <taxon>Bacteria</taxon>
        <taxon>Pseudomonadati</taxon>
        <taxon>Pseudomonadota</taxon>
        <taxon>Alphaproteobacteria</taxon>
        <taxon>Sphingomonadales</taxon>
        <taxon>Sphingomonadaceae</taxon>
        <taxon>Novosphingobium</taxon>
    </lineage>
</organism>
<gene>
    <name evidence="9" type="ORF">ACFOD9_03300</name>
</gene>
<dbReference type="RefSeq" id="WP_379508655.1">
    <property type="nucleotide sequence ID" value="NZ_JBHRTQ010000003.1"/>
</dbReference>
<keyword evidence="10" id="KW-1185">Reference proteome</keyword>
<evidence type="ECO:0000313" key="10">
    <source>
        <dbReference type="Proteomes" id="UP001595604"/>
    </source>
</evidence>
<comment type="caution">
    <text evidence="9">The sequence shown here is derived from an EMBL/GenBank/DDBJ whole genome shotgun (WGS) entry which is preliminary data.</text>
</comment>
<feature type="coiled-coil region" evidence="6">
    <location>
        <begin position="196"/>
        <end position="223"/>
    </location>
</feature>
<dbReference type="InterPro" id="IPR050445">
    <property type="entry name" value="Bact_polysacc_biosynth/exp"/>
</dbReference>
<keyword evidence="6" id="KW-0175">Coiled coil</keyword>
<keyword evidence="4 7" id="KW-1133">Transmembrane helix</keyword>
<feature type="transmembrane region" description="Helical" evidence="7">
    <location>
        <begin position="358"/>
        <end position="380"/>
    </location>
</feature>
<evidence type="ECO:0000256" key="2">
    <source>
        <dbReference type="ARBA" id="ARBA00022475"/>
    </source>
</evidence>
<sequence>MTSTSQADGAEAARPASWLGNLVRRNKWFVLFVILPVLVASGYYGLIASDRYISESRFVIKSPGQRQPQLSTLANLIQTSGLSAGQEQANEVMEYLRSRDALAALDKRIAFAKRYEPSSADAWSRFPGPFSSGTFEDLYKYYQRAVSANSDHETGVVVLSVWGFSPQDAQRVNGELLRLGEEMVNRLNDRAQSHGIEEGERRVALAEARVRKARLAMREYRNAAELLDPAKQAAGVLEVTNRLVSEQAGLRAQLEEMERVAPENPSIPTLRARIATIGNQIALQSGRVAGTQGGIASKLGQYENLLAEQEFSQQMLTAASASLEQARSEAQKQQFYLERVVEPNLPDEPQLPHRLRQILSVAGVSLCLYLIGWMLVVGILEHSPDS</sequence>
<evidence type="ECO:0000313" key="9">
    <source>
        <dbReference type="EMBL" id="MFC3173274.1"/>
    </source>
</evidence>
<evidence type="ECO:0000256" key="3">
    <source>
        <dbReference type="ARBA" id="ARBA00022692"/>
    </source>
</evidence>
<evidence type="ECO:0000256" key="5">
    <source>
        <dbReference type="ARBA" id="ARBA00023136"/>
    </source>
</evidence>
<protein>
    <submittedName>
        <fullName evidence="9">Wzz/FepE/Etk N-terminal domain-containing protein</fullName>
    </submittedName>
</protein>
<reference evidence="10" key="1">
    <citation type="journal article" date="2019" name="Int. J. Syst. Evol. Microbiol.">
        <title>The Global Catalogue of Microorganisms (GCM) 10K type strain sequencing project: providing services to taxonomists for standard genome sequencing and annotation.</title>
        <authorList>
            <consortium name="The Broad Institute Genomics Platform"/>
            <consortium name="The Broad Institute Genome Sequencing Center for Infectious Disease"/>
            <person name="Wu L."/>
            <person name="Ma J."/>
        </authorList>
    </citation>
    <scope>NUCLEOTIDE SEQUENCE [LARGE SCALE GENOMIC DNA]</scope>
    <source>
        <strain evidence="10">KCTC 42984</strain>
    </source>
</reference>
<keyword evidence="5 7" id="KW-0472">Membrane</keyword>
<evidence type="ECO:0000256" key="4">
    <source>
        <dbReference type="ARBA" id="ARBA00022989"/>
    </source>
</evidence>
<comment type="subcellular location">
    <subcellularLocation>
        <location evidence="1">Cell membrane</location>
        <topology evidence="1">Multi-pass membrane protein</topology>
    </subcellularLocation>
</comment>
<accession>A0ABV7IM47</accession>
<keyword evidence="2" id="KW-1003">Cell membrane</keyword>
<evidence type="ECO:0000259" key="8">
    <source>
        <dbReference type="Pfam" id="PF02706"/>
    </source>
</evidence>
<feature type="transmembrane region" description="Helical" evidence="7">
    <location>
        <begin position="28"/>
        <end position="47"/>
    </location>
</feature>
<feature type="domain" description="Polysaccharide chain length determinant N-terminal" evidence="8">
    <location>
        <begin position="22"/>
        <end position="103"/>
    </location>
</feature>
<dbReference type="PANTHER" id="PTHR32309">
    <property type="entry name" value="TYROSINE-PROTEIN KINASE"/>
    <property type="match status" value="1"/>
</dbReference>
<dbReference type="Proteomes" id="UP001595604">
    <property type="component" value="Unassembled WGS sequence"/>
</dbReference>
<name>A0ABV7IM47_9SPHN</name>
<dbReference type="Pfam" id="PF02706">
    <property type="entry name" value="Wzz"/>
    <property type="match status" value="1"/>
</dbReference>
<evidence type="ECO:0000256" key="1">
    <source>
        <dbReference type="ARBA" id="ARBA00004651"/>
    </source>
</evidence>